<dbReference type="STRING" id="3476.A0A2P5D6G8"/>
<evidence type="ECO:0000313" key="5">
    <source>
        <dbReference type="Proteomes" id="UP000237105"/>
    </source>
</evidence>
<dbReference type="PROSITE" id="PS51192">
    <property type="entry name" value="HELICASE_ATP_BIND_1"/>
    <property type="match status" value="1"/>
</dbReference>
<gene>
    <name evidence="4" type="ORF">PanWU01x14_092160</name>
</gene>
<protein>
    <submittedName>
        <fullName evidence="4">SNF2/helicase/HNH domain-containing protein</fullName>
    </submittedName>
</protein>
<dbReference type="InterPro" id="IPR027417">
    <property type="entry name" value="P-loop_NTPase"/>
</dbReference>
<evidence type="ECO:0000313" key="4">
    <source>
        <dbReference type="EMBL" id="PON68899.1"/>
    </source>
</evidence>
<dbReference type="PANTHER" id="PTHR45766">
    <property type="entry name" value="DNA ANNEALING HELICASE AND ENDONUCLEASE ZRANB3 FAMILY MEMBER"/>
    <property type="match status" value="1"/>
</dbReference>
<dbReference type="Pfam" id="PF00176">
    <property type="entry name" value="SNF2-rel_dom"/>
    <property type="match status" value="1"/>
</dbReference>
<proteinExistence type="predicted"/>
<name>A0A2P5D6G8_PARAD</name>
<feature type="region of interest" description="Disordered" evidence="2">
    <location>
        <begin position="447"/>
        <end position="474"/>
    </location>
</feature>
<dbReference type="InterPro" id="IPR049730">
    <property type="entry name" value="SNF2/RAD54-like_C"/>
</dbReference>
<dbReference type="GO" id="GO:0003676">
    <property type="term" value="F:nucleic acid binding"/>
    <property type="evidence" value="ECO:0007669"/>
    <property type="project" value="InterPro"/>
</dbReference>
<dbReference type="GO" id="GO:0043596">
    <property type="term" value="C:nuclear replication fork"/>
    <property type="evidence" value="ECO:0007669"/>
    <property type="project" value="TreeGrafter"/>
</dbReference>
<dbReference type="Pfam" id="PF01844">
    <property type="entry name" value="HNH"/>
    <property type="match status" value="1"/>
</dbReference>
<sequence>MKITDEQRKRAQANRLAAIAKRKALVESSNGQQQSHQPKFPKLSHSSVNHPHELPRSDPVTDALLPEKFRVSLEICSPDSFSVAPLKLRGFDYPGEEECLRRLNDCLSSVMPSHYTQNHGGGKACVYKVRDYGAVLKCLKSNKNAEVEEVPWATFNVVERFSHSFVAERWIPCRPEHFSEDKVDELIGKLPKTLLEALLPFQLDGVKFGLRRGGRCLLADEMGLGKTLQAIAIACCLMNEGSVLIVCPAILRFSWAEELERWVPFLLPADIHLVFGHQNNPVHLKRCPKVVVISYTMLHRLRKSMLEREWSLLIVDESHHVRCTKKAEPGETKAVLDMATKVKYVVLLSGTPSLSRPGLLGKNKFEFAKTYCDVKFVQCLEGKMFQDFSKGTRLEELNVLLKQTVMIRRLKEHVMLQLPPKRRQIIRIFLKRSDIVAAKDAVTQKSGDEITASEDVSSKDLDEPNDGGDSHIPGQLSHQELGVAKLSGFCKWLSIHPLIVDPDGATNLDSNSSSHKMIIFAHHHKVLNGVQEFICEKGIGFIRIDGHTLARDRQSAVLSFRSSTEALLLLWFHYLVYTINNCLFDQVKIAIIGITAGGVGLDFSSAQHVVFLELPQSPSLMLQDTLDESHWQSLNKSLRRVSSTTNGKYDAIQEIEVEGVSFLETSCRMDSPKDKILETAGCDQLSAQPLEFLDSVLAKDTEPSEAYNEYVDKKTPRYEDKSNVDVSSTKTDYLMKATVTRGVDVDKLDSVSEGKLEEKCSESKIGKGGRYSSSKLDEGNIIYPQMEEANEIVGAHIVNSLRFEVSQYTGRVHLYSCISGTDSRPRPLFKNFRPEELEPLNYPVADNEDKRNVNSFKENPVYRNAVLEFSKEWNNLRPVERKRLIGKPLQVPLTVELCYLNESINHNTGGLIRVGSKRRHTPSYEISQALPSNAVWKKVYLCTGYGKKEKEYTQGWTLNDEPLCKLCQEPCKSSNAMEPEFFEDLFCNLECYEEYRIRTSNRSLRQELFQLENGICTNCQLDCHKLVVHIRPLSLAMRREHIEKVAPRIASRRKLRDKLIKDPKEGNAWHADHIVPVYRGGGECKLENMRTLCVACHSDVTKAQCAERRLTRANAKKQLKAVLNGLKDVQSNEQKDTNLKDQGHLEMQNVVEDELLVKVPGSAYSSGNNMGAGSEASSTSKEISVSRNRL</sequence>
<dbReference type="Proteomes" id="UP000237105">
    <property type="component" value="Unassembled WGS sequence"/>
</dbReference>
<feature type="compositionally biased region" description="Polar residues" evidence="2">
    <location>
        <begin position="27"/>
        <end position="37"/>
    </location>
</feature>
<feature type="region of interest" description="Disordered" evidence="2">
    <location>
        <begin position="23"/>
        <end position="60"/>
    </location>
</feature>
<evidence type="ECO:0000256" key="2">
    <source>
        <dbReference type="SAM" id="MobiDB-lite"/>
    </source>
</evidence>
<dbReference type="GO" id="GO:0031297">
    <property type="term" value="P:replication fork processing"/>
    <property type="evidence" value="ECO:0007669"/>
    <property type="project" value="TreeGrafter"/>
</dbReference>
<organism evidence="4 5">
    <name type="scientific">Parasponia andersonii</name>
    <name type="common">Sponia andersonii</name>
    <dbReference type="NCBI Taxonomy" id="3476"/>
    <lineage>
        <taxon>Eukaryota</taxon>
        <taxon>Viridiplantae</taxon>
        <taxon>Streptophyta</taxon>
        <taxon>Embryophyta</taxon>
        <taxon>Tracheophyta</taxon>
        <taxon>Spermatophyta</taxon>
        <taxon>Magnoliopsida</taxon>
        <taxon>eudicotyledons</taxon>
        <taxon>Gunneridae</taxon>
        <taxon>Pentapetalae</taxon>
        <taxon>rosids</taxon>
        <taxon>fabids</taxon>
        <taxon>Rosales</taxon>
        <taxon>Cannabaceae</taxon>
        <taxon>Parasponia</taxon>
    </lineage>
</organism>
<comment type="caution">
    <text evidence="4">The sequence shown here is derived from an EMBL/GenBank/DDBJ whole genome shotgun (WGS) entry which is preliminary data.</text>
</comment>
<keyword evidence="5" id="KW-1185">Reference proteome</keyword>
<feature type="compositionally biased region" description="Polar residues" evidence="2">
    <location>
        <begin position="1163"/>
        <end position="1190"/>
    </location>
</feature>
<dbReference type="InterPro" id="IPR003615">
    <property type="entry name" value="HNH_nuc"/>
</dbReference>
<dbReference type="GO" id="GO:0016787">
    <property type="term" value="F:hydrolase activity"/>
    <property type="evidence" value="ECO:0007669"/>
    <property type="project" value="UniProtKB-KW"/>
</dbReference>
<dbReference type="SUPFAM" id="SSF52540">
    <property type="entry name" value="P-loop containing nucleoside triphosphate hydrolases"/>
    <property type="match status" value="2"/>
</dbReference>
<dbReference type="GO" id="GO:0006281">
    <property type="term" value="P:DNA repair"/>
    <property type="evidence" value="ECO:0007669"/>
    <property type="project" value="TreeGrafter"/>
</dbReference>
<evidence type="ECO:0000256" key="1">
    <source>
        <dbReference type="ARBA" id="ARBA00022801"/>
    </source>
</evidence>
<dbReference type="SMART" id="SM00487">
    <property type="entry name" value="DEXDc"/>
    <property type="match status" value="1"/>
</dbReference>
<dbReference type="InterPro" id="IPR000330">
    <property type="entry name" value="SNF2_N"/>
</dbReference>
<dbReference type="PANTHER" id="PTHR45766:SF5">
    <property type="entry name" value="SNF2 DOMAIN-CONTAINING PROTEIN _ HELICASE DOMAIN-CONTAINING PROTEIN _ HNH ENDONUCLEASE DOMAIN-CONTAINING PROTEIN"/>
    <property type="match status" value="1"/>
</dbReference>
<dbReference type="CDD" id="cd00085">
    <property type="entry name" value="HNHc"/>
    <property type="match status" value="1"/>
</dbReference>
<dbReference type="FunFam" id="3.40.50.10810:FF:000065">
    <property type="entry name" value="SNF2 DNA repair protein, putative"/>
    <property type="match status" value="1"/>
</dbReference>
<dbReference type="InterPro" id="IPR002711">
    <property type="entry name" value="HNH"/>
</dbReference>
<dbReference type="OrthoDB" id="2801544at2759"/>
<dbReference type="CDD" id="cd18793">
    <property type="entry name" value="SF2_C_SNF"/>
    <property type="match status" value="1"/>
</dbReference>
<accession>A0A2P5D6G8</accession>
<dbReference type="GO" id="GO:0005524">
    <property type="term" value="F:ATP binding"/>
    <property type="evidence" value="ECO:0007669"/>
    <property type="project" value="InterPro"/>
</dbReference>
<keyword evidence="1" id="KW-0378">Hydrolase</keyword>
<evidence type="ECO:0000259" key="3">
    <source>
        <dbReference type="PROSITE" id="PS51192"/>
    </source>
</evidence>
<dbReference type="InterPro" id="IPR038718">
    <property type="entry name" value="SNF2-like_sf"/>
</dbReference>
<dbReference type="EMBL" id="JXTB01000059">
    <property type="protein sequence ID" value="PON68899.1"/>
    <property type="molecule type" value="Genomic_DNA"/>
</dbReference>
<dbReference type="Gene3D" id="3.40.50.300">
    <property type="entry name" value="P-loop containing nucleotide triphosphate hydrolases"/>
    <property type="match status" value="1"/>
</dbReference>
<reference evidence="5" key="1">
    <citation type="submission" date="2016-06" db="EMBL/GenBank/DDBJ databases">
        <title>Parallel loss of symbiosis genes in relatives of nitrogen-fixing non-legume Parasponia.</title>
        <authorList>
            <person name="Van Velzen R."/>
            <person name="Holmer R."/>
            <person name="Bu F."/>
            <person name="Rutten L."/>
            <person name="Van Zeijl A."/>
            <person name="Liu W."/>
            <person name="Santuari L."/>
            <person name="Cao Q."/>
            <person name="Sharma T."/>
            <person name="Shen D."/>
            <person name="Roswanjaya Y."/>
            <person name="Wardhani T."/>
            <person name="Kalhor M.S."/>
            <person name="Jansen J."/>
            <person name="Van den Hoogen J."/>
            <person name="Gungor B."/>
            <person name="Hartog M."/>
            <person name="Hontelez J."/>
            <person name="Verver J."/>
            <person name="Yang W.-C."/>
            <person name="Schijlen E."/>
            <person name="Repin R."/>
            <person name="Schilthuizen M."/>
            <person name="Schranz E."/>
            <person name="Heidstra R."/>
            <person name="Miyata K."/>
            <person name="Fedorova E."/>
            <person name="Kohlen W."/>
            <person name="Bisseling T."/>
            <person name="Smit S."/>
            <person name="Geurts R."/>
        </authorList>
    </citation>
    <scope>NUCLEOTIDE SEQUENCE [LARGE SCALE GENOMIC DNA]</scope>
    <source>
        <strain evidence="5">cv. WU1-14</strain>
    </source>
</reference>
<feature type="region of interest" description="Disordered" evidence="2">
    <location>
        <begin position="1162"/>
        <end position="1190"/>
    </location>
</feature>
<dbReference type="GO" id="GO:0008270">
    <property type="term" value="F:zinc ion binding"/>
    <property type="evidence" value="ECO:0007669"/>
    <property type="project" value="InterPro"/>
</dbReference>
<feature type="domain" description="Helicase ATP-binding" evidence="3">
    <location>
        <begin position="207"/>
        <end position="370"/>
    </location>
</feature>
<dbReference type="GO" id="GO:0004386">
    <property type="term" value="F:helicase activity"/>
    <property type="evidence" value="ECO:0007669"/>
    <property type="project" value="UniProtKB-KW"/>
</dbReference>
<dbReference type="GO" id="GO:0004520">
    <property type="term" value="F:DNA endonuclease activity"/>
    <property type="evidence" value="ECO:0007669"/>
    <property type="project" value="TreeGrafter"/>
</dbReference>
<dbReference type="Gene3D" id="3.40.50.10810">
    <property type="entry name" value="Tandem AAA-ATPase domain"/>
    <property type="match status" value="1"/>
</dbReference>
<dbReference type="InterPro" id="IPR014001">
    <property type="entry name" value="Helicase_ATP-bd"/>
</dbReference>
<keyword evidence="4" id="KW-0067">ATP-binding</keyword>
<keyword evidence="4" id="KW-0347">Helicase</keyword>
<dbReference type="Gene3D" id="1.10.30.50">
    <property type="match status" value="1"/>
</dbReference>
<keyword evidence="4" id="KW-0547">Nucleotide-binding</keyword>
<dbReference type="AlphaFoldDB" id="A0A2P5D6G8"/>